<dbReference type="InterPro" id="IPR048466">
    <property type="entry name" value="DNA_pol3_delta-like_C"/>
</dbReference>
<dbReference type="GO" id="GO:0009360">
    <property type="term" value="C:DNA polymerase III complex"/>
    <property type="evidence" value="ECO:0007669"/>
    <property type="project" value="TreeGrafter"/>
</dbReference>
<evidence type="ECO:0000256" key="7">
    <source>
        <dbReference type="ARBA" id="ARBA00049244"/>
    </source>
</evidence>
<accession>A0A9X7FEB0</accession>
<dbReference type="Gene3D" id="1.20.272.10">
    <property type="match status" value="1"/>
</dbReference>
<dbReference type="InterPro" id="IPR008921">
    <property type="entry name" value="DNA_pol3_clamp-load_cplx_C"/>
</dbReference>
<evidence type="ECO:0000313" key="9">
    <source>
        <dbReference type="EMBL" id="APW18963.1"/>
    </source>
</evidence>
<dbReference type="EMBL" id="CP019058">
    <property type="protein sequence ID" value="APW18963.1"/>
    <property type="molecule type" value="Genomic_DNA"/>
</dbReference>
<evidence type="ECO:0000256" key="1">
    <source>
        <dbReference type="ARBA" id="ARBA00012417"/>
    </source>
</evidence>
<name>A0A9X7FEB0_9BIFI</name>
<evidence type="ECO:0000256" key="3">
    <source>
        <dbReference type="ARBA" id="ARBA00022695"/>
    </source>
</evidence>
<organism evidence="10 12">
    <name type="scientific">Gardnerella swidsinskii</name>
    <dbReference type="NCBI Taxonomy" id="2792979"/>
    <lineage>
        <taxon>Bacteria</taxon>
        <taxon>Bacillati</taxon>
        <taxon>Actinomycetota</taxon>
        <taxon>Actinomycetes</taxon>
        <taxon>Bifidobacteriales</taxon>
        <taxon>Bifidobacteriaceae</taxon>
        <taxon>Gardnerella</taxon>
    </lineage>
</organism>
<comment type="catalytic activity">
    <reaction evidence="7">
        <text>DNA(n) + a 2'-deoxyribonucleoside 5'-triphosphate = DNA(n+1) + diphosphate</text>
        <dbReference type="Rhea" id="RHEA:22508"/>
        <dbReference type="Rhea" id="RHEA-COMP:17339"/>
        <dbReference type="Rhea" id="RHEA-COMP:17340"/>
        <dbReference type="ChEBI" id="CHEBI:33019"/>
        <dbReference type="ChEBI" id="CHEBI:61560"/>
        <dbReference type="ChEBI" id="CHEBI:173112"/>
        <dbReference type="EC" id="2.7.7.7"/>
    </reaction>
</comment>
<keyword evidence="2" id="KW-0808">Transferase</keyword>
<dbReference type="RefSeq" id="WP_004108256.1">
    <property type="nucleotide sequence ID" value="NZ_CP019058.1"/>
</dbReference>
<evidence type="ECO:0000256" key="4">
    <source>
        <dbReference type="ARBA" id="ARBA00022705"/>
    </source>
</evidence>
<dbReference type="GO" id="GO:0006261">
    <property type="term" value="P:DNA-templated DNA replication"/>
    <property type="evidence" value="ECO:0007669"/>
    <property type="project" value="TreeGrafter"/>
</dbReference>
<feature type="domain" description="DNA polymerase III delta subunit-like C-terminal" evidence="8">
    <location>
        <begin position="225"/>
        <end position="335"/>
    </location>
</feature>
<keyword evidence="3" id="KW-0548">Nucleotidyltransferase</keyword>
<dbReference type="AlphaFoldDB" id="A0A9X7FEB0"/>
<reference evidence="11" key="1">
    <citation type="submission" date="2017-01" db="EMBL/GenBank/DDBJ databases">
        <title>Gardnerella vaginalis bacteremia associated with severe acute encephalopathy in a young female patient: Case Report and characterization of the isolate.</title>
        <authorList>
            <person name="Tankovic J."/>
            <person name="Timinskas A."/>
            <person name="Zilnyte M."/>
            <person name="Janulaitiene M."/>
            <person name="Zvirbliene A."/>
            <person name="Pleckaityte M."/>
        </authorList>
    </citation>
    <scope>NUCLEOTIDE SEQUENCE [LARGE SCALE GENOMIC DNA]</scope>
    <source>
        <strain evidence="11">GV37</strain>
    </source>
</reference>
<evidence type="ECO:0000313" key="10">
    <source>
        <dbReference type="EMBL" id="PMC54615.1"/>
    </source>
</evidence>
<evidence type="ECO:0000256" key="5">
    <source>
        <dbReference type="ARBA" id="ARBA00022932"/>
    </source>
</evidence>
<dbReference type="Proteomes" id="UP000186260">
    <property type="component" value="Chromosome"/>
</dbReference>
<dbReference type="NCBIfam" id="TIGR01128">
    <property type="entry name" value="holA"/>
    <property type="match status" value="1"/>
</dbReference>
<dbReference type="SUPFAM" id="SSF52540">
    <property type="entry name" value="P-loop containing nucleoside triphosphate hydrolases"/>
    <property type="match status" value="1"/>
</dbReference>
<dbReference type="SUPFAM" id="SSF48019">
    <property type="entry name" value="post-AAA+ oligomerization domain-like"/>
    <property type="match status" value="1"/>
</dbReference>
<dbReference type="PANTHER" id="PTHR34388:SF1">
    <property type="entry name" value="DNA POLYMERASE III SUBUNIT DELTA"/>
    <property type="match status" value="1"/>
</dbReference>
<gene>
    <name evidence="9" type="ORF">BVL65_05340</name>
    <name evidence="10" type="ORF">CJ213_00195</name>
</gene>
<keyword evidence="5" id="KW-0239">DNA-directed DNA polymerase</keyword>
<dbReference type="Gene3D" id="3.40.50.300">
    <property type="entry name" value="P-loop containing nucleotide triphosphate hydrolases"/>
    <property type="match status" value="1"/>
</dbReference>
<evidence type="ECO:0000313" key="12">
    <source>
        <dbReference type="Proteomes" id="UP000235293"/>
    </source>
</evidence>
<sequence>MAANNKRAQRVMPVTLVVGGDAYLNELNARTVREKVQESAPDAEIIELDASTADQYAFDEAVGPSLFGDGTIVIINNLQQADESLVDAIENFCKQAQNSENNAQNSENGENNFVDSSATWVIARHEGGLKGKSIITRLTKAGANTITVPDLKKDDAKLNFIMSIFERHNRSIEPQAAQRLVSVLGSKTGELAALCSQLCFDYDDNPITLDIVDRYLIADPQVTGFFVADKAVAGHAGSAVLAARTAIAQGVDAIALIGALAAKVRVIALAMAIRNGTISSAEAKVNPWALKMAMRQLAGWNSAGVSQCLQSLAWADEQCKGGSSDANYALEKCIMLIAARGN</sequence>
<reference evidence="10 12" key="3">
    <citation type="submission" date="2017-09" db="EMBL/GenBank/DDBJ databases">
        <title>Bacterial strain isolated from the female urinary microbiota.</title>
        <authorList>
            <person name="Thomas-White K."/>
            <person name="Kumar N."/>
            <person name="Forster S."/>
            <person name="Putonti C."/>
            <person name="Lawley T."/>
            <person name="Wolfe A.J."/>
        </authorList>
    </citation>
    <scope>NUCLEOTIDE SEQUENCE [LARGE SCALE GENOMIC DNA]</scope>
    <source>
        <strain evidence="10 12">UMB0411</strain>
    </source>
</reference>
<dbReference type="PANTHER" id="PTHR34388">
    <property type="entry name" value="DNA POLYMERASE III SUBUNIT DELTA"/>
    <property type="match status" value="1"/>
</dbReference>
<reference evidence="9" key="2">
    <citation type="submission" date="2017-01" db="EMBL/GenBank/DDBJ databases">
        <authorList>
            <person name="Timinskas A."/>
        </authorList>
    </citation>
    <scope>NUCLEOTIDE SEQUENCE</scope>
    <source>
        <strain evidence="9">GV37</strain>
    </source>
</reference>
<evidence type="ECO:0000256" key="6">
    <source>
        <dbReference type="ARBA" id="ARBA00034754"/>
    </source>
</evidence>
<dbReference type="EMBL" id="PNGY01000001">
    <property type="protein sequence ID" value="PMC54615.1"/>
    <property type="molecule type" value="Genomic_DNA"/>
</dbReference>
<keyword evidence="11" id="KW-1185">Reference proteome</keyword>
<evidence type="ECO:0000313" key="11">
    <source>
        <dbReference type="Proteomes" id="UP000186260"/>
    </source>
</evidence>
<dbReference type="InterPro" id="IPR005790">
    <property type="entry name" value="DNA_polIII_delta"/>
</dbReference>
<dbReference type="GO" id="GO:0003887">
    <property type="term" value="F:DNA-directed DNA polymerase activity"/>
    <property type="evidence" value="ECO:0007669"/>
    <property type="project" value="UniProtKB-KW"/>
</dbReference>
<dbReference type="EC" id="2.7.7.7" evidence="1"/>
<evidence type="ECO:0000256" key="2">
    <source>
        <dbReference type="ARBA" id="ARBA00022679"/>
    </source>
</evidence>
<comment type="similarity">
    <text evidence="6">Belongs to the DNA polymerase HolA subunit family.</text>
</comment>
<dbReference type="Pfam" id="PF21694">
    <property type="entry name" value="DNA_pol3_delta_C"/>
    <property type="match status" value="1"/>
</dbReference>
<protein>
    <recommendedName>
        <fullName evidence="1">DNA-directed DNA polymerase</fullName>
        <ecNumber evidence="1">2.7.7.7</ecNumber>
    </recommendedName>
</protein>
<reference evidence="9" key="4">
    <citation type="journal article" date="2021" name="Pathogens">
        <title>Discrimination of Gardnerella Species by Combining MALDI-TOF Protein Profile, Chaperonin cpn60 Sequences, and Phenotypic Characteristics.</title>
        <authorList>
            <person name="Bulavaite A."/>
            <person name="Maier T."/>
            <person name="Pleckaityte M."/>
        </authorList>
    </citation>
    <scope>NUCLEOTIDE SEQUENCE</scope>
    <source>
        <strain evidence="9">GV37</strain>
    </source>
</reference>
<proteinExistence type="inferred from homology"/>
<dbReference type="GO" id="GO:0003677">
    <property type="term" value="F:DNA binding"/>
    <property type="evidence" value="ECO:0007669"/>
    <property type="project" value="InterPro"/>
</dbReference>
<dbReference type="Proteomes" id="UP000235293">
    <property type="component" value="Unassembled WGS sequence"/>
</dbReference>
<dbReference type="InterPro" id="IPR027417">
    <property type="entry name" value="P-loop_NTPase"/>
</dbReference>
<evidence type="ECO:0000259" key="8">
    <source>
        <dbReference type="Pfam" id="PF21694"/>
    </source>
</evidence>
<keyword evidence="4" id="KW-0235">DNA replication</keyword>